<reference evidence="1 2" key="1">
    <citation type="journal article" date="2019" name="Int. J. Syst. Evol. Microbiol.">
        <title>The Global Catalogue of Microorganisms (GCM) 10K type strain sequencing project: providing services to taxonomists for standard genome sequencing and annotation.</title>
        <authorList>
            <consortium name="The Broad Institute Genomics Platform"/>
            <consortium name="The Broad Institute Genome Sequencing Center for Infectious Disease"/>
            <person name="Wu L."/>
            <person name="Ma J."/>
        </authorList>
    </citation>
    <scope>NUCLEOTIDE SEQUENCE [LARGE SCALE GENOMIC DNA]</scope>
    <source>
        <strain evidence="1 2">JCM 7356</strain>
    </source>
</reference>
<name>A0ABN3EDE9_9ACTN</name>
<dbReference type="EMBL" id="BAAATR010000020">
    <property type="protein sequence ID" value="GAA2255253.1"/>
    <property type="molecule type" value="Genomic_DNA"/>
</dbReference>
<keyword evidence="2" id="KW-1185">Reference proteome</keyword>
<dbReference type="Proteomes" id="UP001500305">
    <property type="component" value="Unassembled WGS sequence"/>
</dbReference>
<organism evidence="1 2">
    <name type="scientific">Kitasatospora cystarginea</name>
    <dbReference type="NCBI Taxonomy" id="58350"/>
    <lineage>
        <taxon>Bacteria</taxon>
        <taxon>Bacillati</taxon>
        <taxon>Actinomycetota</taxon>
        <taxon>Actinomycetes</taxon>
        <taxon>Kitasatosporales</taxon>
        <taxon>Streptomycetaceae</taxon>
        <taxon>Kitasatospora</taxon>
    </lineage>
</organism>
<dbReference type="RefSeq" id="WP_344638161.1">
    <property type="nucleotide sequence ID" value="NZ_BAAATR010000020.1"/>
</dbReference>
<evidence type="ECO:0000313" key="1">
    <source>
        <dbReference type="EMBL" id="GAA2255253.1"/>
    </source>
</evidence>
<sequence length="204" mass="22234">MTERVFDVDGGQGEARTGVRTLAATGASFFRCLPVSELPAYALAQAAMPATAAVTLHHSTPAAPAGLDVQFALHLAEHRRTRLGLPAAVAAVSTTRPETGTCTDVLRIPHLTLTRVRGETTDTVVWEVMEQRVAADWLGGQPLPDQQFFEDHLHGLLALRRAHREGRLAESRLDRALRGSYLSIRAAYLNEELVRDHITALTTI</sequence>
<proteinExistence type="predicted"/>
<accession>A0ABN3EDE9</accession>
<comment type="caution">
    <text evidence="1">The sequence shown here is derived from an EMBL/GenBank/DDBJ whole genome shotgun (WGS) entry which is preliminary data.</text>
</comment>
<gene>
    <name evidence="1" type="ORF">GCM10010430_43810</name>
</gene>
<protein>
    <submittedName>
        <fullName evidence="1">Uncharacterized protein</fullName>
    </submittedName>
</protein>
<evidence type="ECO:0000313" key="2">
    <source>
        <dbReference type="Proteomes" id="UP001500305"/>
    </source>
</evidence>